<sequence>MSAVRKPGRLNPRPARRVDGEEIVHVLESQRDVIAKRLVEKASGMPLAGTLSKACIGTVEFDHILRVRLDLRACPAEEQTHRKWVVHVAKALFWLAKTFGRAFAVRPAPIRAWPELTTALSAALSDSVGALLEQGEGHVVVSVWPEPEEARPARRDPTPWDRVAPILATVATGVGVYGFVTFVGGTIAWARVDAAGLPPAPTLGILPSQDLLVIGAETLVPTVVIAVLVVVILAVMYRGFHLALHRTAHRHWLAANERAFLAGETGLLVTTGMFLFMALALEFILFVVYRDLKPWQLGLAGVGVLPAAVIAALVGSLTRRFVYLGTTAFVLVGVFVGVLAYWRASNEERVRAAAVWREDRRAVYGIFVAEGSGRVYIAQFHKGTNLEETKKTSRLVGIEKSDVRDIAVADREPLMDSLDRAKGLADDLCVLHGQKACVIELPAAP</sequence>
<evidence type="ECO:0000313" key="2">
    <source>
        <dbReference type="EMBL" id="MDA0159157.1"/>
    </source>
</evidence>
<evidence type="ECO:0000313" key="3">
    <source>
        <dbReference type="Proteomes" id="UP001149140"/>
    </source>
</evidence>
<keyword evidence="1" id="KW-1133">Transmembrane helix</keyword>
<organism evidence="2 3">
    <name type="scientific">Solirubrobacter ginsenosidimutans</name>
    <dbReference type="NCBI Taxonomy" id="490573"/>
    <lineage>
        <taxon>Bacteria</taxon>
        <taxon>Bacillati</taxon>
        <taxon>Actinomycetota</taxon>
        <taxon>Thermoleophilia</taxon>
        <taxon>Solirubrobacterales</taxon>
        <taxon>Solirubrobacteraceae</taxon>
        <taxon>Solirubrobacter</taxon>
    </lineage>
</organism>
<feature type="transmembrane region" description="Helical" evidence="1">
    <location>
        <begin position="295"/>
        <end position="314"/>
    </location>
</feature>
<comment type="caution">
    <text evidence="2">The sequence shown here is derived from an EMBL/GenBank/DDBJ whole genome shotgun (WGS) entry which is preliminary data.</text>
</comment>
<reference evidence="2" key="1">
    <citation type="submission" date="2022-10" db="EMBL/GenBank/DDBJ databases">
        <title>The WGS of Solirubrobacter ginsenosidimutans DSM 21036.</title>
        <authorList>
            <person name="Jiang Z."/>
        </authorList>
    </citation>
    <scope>NUCLEOTIDE SEQUENCE</scope>
    <source>
        <strain evidence="2">DSM 21036</strain>
    </source>
</reference>
<feature type="transmembrane region" description="Helical" evidence="1">
    <location>
        <begin position="211"/>
        <end position="237"/>
    </location>
</feature>
<gene>
    <name evidence="2" type="ORF">OM076_02675</name>
</gene>
<dbReference type="Proteomes" id="UP001149140">
    <property type="component" value="Unassembled WGS sequence"/>
</dbReference>
<evidence type="ECO:0000256" key="1">
    <source>
        <dbReference type="SAM" id="Phobius"/>
    </source>
</evidence>
<dbReference type="AlphaFoldDB" id="A0A9X3MNV8"/>
<name>A0A9X3MNV8_9ACTN</name>
<protein>
    <submittedName>
        <fullName evidence="2">Uncharacterized protein</fullName>
    </submittedName>
</protein>
<dbReference type="EMBL" id="JAPDOD010000002">
    <property type="protein sequence ID" value="MDA0159157.1"/>
    <property type="molecule type" value="Genomic_DNA"/>
</dbReference>
<feature type="transmembrane region" description="Helical" evidence="1">
    <location>
        <begin position="321"/>
        <end position="342"/>
    </location>
</feature>
<feature type="transmembrane region" description="Helical" evidence="1">
    <location>
        <begin position="163"/>
        <end position="191"/>
    </location>
</feature>
<keyword evidence="1" id="KW-0472">Membrane</keyword>
<keyword evidence="3" id="KW-1185">Reference proteome</keyword>
<feature type="transmembrane region" description="Helical" evidence="1">
    <location>
        <begin position="267"/>
        <end position="289"/>
    </location>
</feature>
<proteinExistence type="predicted"/>
<keyword evidence="1" id="KW-0812">Transmembrane</keyword>
<accession>A0A9X3MNV8</accession>